<keyword evidence="4" id="KW-0520">NAD</keyword>
<reference evidence="7 8" key="1">
    <citation type="submission" date="2020-08" db="EMBL/GenBank/DDBJ databases">
        <title>Genomic Encyclopedia of Type Strains, Phase IV (KMG-IV): sequencing the most valuable type-strain genomes for metagenomic binning, comparative biology and taxonomic classification.</title>
        <authorList>
            <person name="Goeker M."/>
        </authorList>
    </citation>
    <scope>NUCLEOTIDE SEQUENCE [LARGE SCALE GENOMIC DNA]</scope>
    <source>
        <strain evidence="7 8">DSM 22368</strain>
    </source>
</reference>
<protein>
    <submittedName>
        <fullName evidence="7">Alcohol dehydrogenase</fullName>
        <ecNumber evidence="7">1.1.1.1</ecNumber>
    </submittedName>
</protein>
<comment type="similarity">
    <text evidence="2">Belongs to the iron-containing alcohol dehydrogenase family.</text>
</comment>
<dbReference type="EC" id="1.1.1.1" evidence="7"/>
<feature type="domain" description="Alcohol dehydrogenase iron-type/glycerol dehydrogenase GldA" evidence="5">
    <location>
        <begin position="22"/>
        <end position="191"/>
    </location>
</feature>
<dbReference type="CDD" id="cd08194">
    <property type="entry name" value="Fe-ADH-like"/>
    <property type="match status" value="1"/>
</dbReference>
<proteinExistence type="inferred from homology"/>
<keyword evidence="3 7" id="KW-0560">Oxidoreductase</keyword>
<name>A0A7X0MV09_9GAMM</name>
<dbReference type="InterPro" id="IPR039697">
    <property type="entry name" value="Alcohol_dehydrogenase_Fe"/>
</dbReference>
<dbReference type="EMBL" id="JACHHT010000001">
    <property type="protein sequence ID" value="MBB6520878.1"/>
    <property type="molecule type" value="Genomic_DNA"/>
</dbReference>
<evidence type="ECO:0000256" key="1">
    <source>
        <dbReference type="ARBA" id="ARBA00001962"/>
    </source>
</evidence>
<comment type="caution">
    <text evidence="7">The sequence shown here is derived from an EMBL/GenBank/DDBJ whole genome shotgun (WGS) entry which is preliminary data.</text>
</comment>
<keyword evidence="8" id="KW-1185">Reference proteome</keyword>
<sequence>MLDSDSGGLKNPAPTARISLPRLIELGGNSLSKLPEVLSSVNCQRPFLICDALMAEIGVQAKVQDACASAGIPLTQLDIFSEVMPEPTEDSLLLAISAMAAGEYDGVIALGGGSAIDSAKAIAFLAAKGGRMSDYKVPTICDQAGLPLVAIPTTAGTGSEATQFTIITDAQSDEKMLCKGLAFLPQAAIVDYTLSMTVPPRVTADTGIDALTHAIEAYVSRRANAFSDQQALAAMALIAPNLRKVFHHGDDEYAREQMMLGSHLAGVAFSNASVALVHGMSRPIGAHFHVPHGLSNAMLLPAVTRYSIPAAVERYADCARAMKIVSANEKNDQEACAVLLDYLEDLNKDLQVPSPEDFGINRDSFMQKRKIMAEQALASGSPGNNPRVPSLEEMQAIYTELWN</sequence>
<dbReference type="InterPro" id="IPR056798">
    <property type="entry name" value="ADH_Fe_C"/>
</dbReference>
<accession>A0A7X0MV09</accession>
<evidence type="ECO:0000259" key="5">
    <source>
        <dbReference type="Pfam" id="PF00465"/>
    </source>
</evidence>
<gene>
    <name evidence="7" type="ORF">HNR48_001156</name>
</gene>
<dbReference type="PANTHER" id="PTHR11496:SF102">
    <property type="entry name" value="ALCOHOL DEHYDROGENASE 4"/>
    <property type="match status" value="1"/>
</dbReference>
<dbReference type="Proteomes" id="UP000528457">
    <property type="component" value="Unassembled WGS sequence"/>
</dbReference>
<dbReference type="InParanoid" id="A0A7X0MV09"/>
<dbReference type="SUPFAM" id="SSF56796">
    <property type="entry name" value="Dehydroquinate synthase-like"/>
    <property type="match status" value="1"/>
</dbReference>
<evidence type="ECO:0000313" key="7">
    <source>
        <dbReference type="EMBL" id="MBB6520878.1"/>
    </source>
</evidence>
<dbReference type="FunFam" id="1.20.1090.10:FF:000001">
    <property type="entry name" value="Aldehyde-alcohol dehydrogenase"/>
    <property type="match status" value="1"/>
</dbReference>
<dbReference type="FunFam" id="3.40.50.1970:FF:000003">
    <property type="entry name" value="Alcohol dehydrogenase, iron-containing"/>
    <property type="match status" value="1"/>
</dbReference>
<evidence type="ECO:0000256" key="2">
    <source>
        <dbReference type="ARBA" id="ARBA00007358"/>
    </source>
</evidence>
<dbReference type="GO" id="GO:0004022">
    <property type="term" value="F:alcohol dehydrogenase (NAD+) activity"/>
    <property type="evidence" value="ECO:0007669"/>
    <property type="project" value="UniProtKB-EC"/>
</dbReference>
<evidence type="ECO:0000259" key="6">
    <source>
        <dbReference type="Pfam" id="PF25137"/>
    </source>
</evidence>
<evidence type="ECO:0000256" key="3">
    <source>
        <dbReference type="ARBA" id="ARBA00023002"/>
    </source>
</evidence>
<evidence type="ECO:0000313" key="8">
    <source>
        <dbReference type="Proteomes" id="UP000528457"/>
    </source>
</evidence>
<dbReference type="InterPro" id="IPR001670">
    <property type="entry name" value="ADH_Fe/GldA"/>
</dbReference>
<dbReference type="PROSITE" id="PS00913">
    <property type="entry name" value="ADH_IRON_1"/>
    <property type="match status" value="1"/>
</dbReference>
<organism evidence="7 8">
    <name type="scientific">Pseudoteredinibacter isoporae</name>
    <dbReference type="NCBI Taxonomy" id="570281"/>
    <lineage>
        <taxon>Bacteria</taxon>
        <taxon>Pseudomonadati</taxon>
        <taxon>Pseudomonadota</taxon>
        <taxon>Gammaproteobacteria</taxon>
        <taxon>Cellvibrionales</taxon>
        <taxon>Cellvibrionaceae</taxon>
        <taxon>Pseudoteredinibacter</taxon>
    </lineage>
</organism>
<evidence type="ECO:0000256" key="4">
    <source>
        <dbReference type="ARBA" id="ARBA00023027"/>
    </source>
</evidence>
<dbReference type="Gene3D" id="1.20.1090.10">
    <property type="entry name" value="Dehydroquinate synthase-like - alpha domain"/>
    <property type="match status" value="1"/>
</dbReference>
<dbReference type="GO" id="GO:0046872">
    <property type="term" value="F:metal ion binding"/>
    <property type="evidence" value="ECO:0007669"/>
    <property type="project" value="InterPro"/>
</dbReference>
<dbReference type="Gene3D" id="3.40.50.1970">
    <property type="match status" value="1"/>
</dbReference>
<dbReference type="InterPro" id="IPR018211">
    <property type="entry name" value="ADH_Fe_CS"/>
</dbReference>
<dbReference type="RefSeq" id="WP_166850039.1">
    <property type="nucleotide sequence ID" value="NZ_JAAONY010000001.1"/>
</dbReference>
<feature type="domain" description="Fe-containing alcohol dehydrogenase-like C-terminal" evidence="6">
    <location>
        <begin position="203"/>
        <end position="401"/>
    </location>
</feature>
<dbReference type="AlphaFoldDB" id="A0A7X0MV09"/>
<dbReference type="Pfam" id="PF00465">
    <property type="entry name" value="Fe-ADH"/>
    <property type="match status" value="1"/>
</dbReference>
<dbReference type="Pfam" id="PF25137">
    <property type="entry name" value="ADH_Fe_C"/>
    <property type="match status" value="1"/>
</dbReference>
<dbReference type="PANTHER" id="PTHR11496">
    <property type="entry name" value="ALCOHOL DEHYDROGENASE"/>
    <property type="match status" value="1"/>
</dbReference>
<comment type="cofactor">
    <cofactor evidence="1">
        <name>Fe cation</name>
        <dbReference type="ChEBI" id="CHEBI:24875"/>
    </cofactor>
</comment>